<dbReference type="GO" id="GO:0005886">
    <property type="term" value="C:plasma membrane"/>
    <property type="evidence" value="ECO:0007669"/>
    <property type="project" value="UniProtKB-SubCell"/>
</dbReference>
<keyword evidence="9" id="KW-1185">Reference proteome</keyword>
<evidence type="ECO:0000256" key="2">
    <source>
        <dbReference type="ARBA" id="ARBA00022475"/>
    </source>
</evidence>
<dbReference type="AlphaFoldDB" id="A0A136WEH4"/>
<evidence type="ECO:0000259" key="7">
    <source>
        <dbReference type="Pfam" id="PF12698"/>
    </source>
</evidence>
<keyword evidence="5 6" id="KW-0472">Membrane</keyword>
<evidence type="ECO:0000256" key="4">
    <source>
        <dbReference type="ARBA" id="ARBA00022989"/>
    </source>
</evidence>
<keyword evidence="2" id="KW-1003">Cell membrane</keyword>
<comment type="subcellular location">
    <subcellularLocation>
        <location evidence="1">Cell membrane</location>
        <topology evidence="1">Multi-pass membrane protein</topology>
    </subcellularLocation>
</comment>
<proteinExistence type="predicted"/>
<sequence>MILTFIKGFGREIKTLWLDKRMLFMFLIAPLALSIVVCAAFSGHVVNNIPLAVVDQNSSAQTRALIAAFDEADRFNVTYVVTEQDEAVGLMEEGEVLGVVIIPPDYTRSLQLGQQAEVLIGVNSANNIIGNSAVVSSMQVVKTISAQIAVKSFVAKGSTVEDATAMVMPISTVLRPWFNPQFSYLTYLGLGLTGLIFHQLFLMTVATAFAEEKKEGILSGKMKAKESIIHFINKYIFYGVTGYGNILVNYYAIITIFDFPMRGNREDVAILCGCYILCLLGVGALLGTLCKNTIHCIQWLMAMTYPLFILSGFSWPLTEMPEVLVKAAQYLPPTHFLVPVRNIVLTGVGFETESIVYSRDMLLYLAVGAFMLSLISFLWKVYSARKKEKPKLVEKEVVQA</sequence>
<dbReference type="PANTHER" id="PTHR30294:SF29">
    <property type="entry name" value="MULTIDRUG ABC TRANSPORTER PERMEASE YBHS-RELATED"/>
    <property type="match status" value="1"/>
</dbReference>
<evidence type="ECO:0000256" key="1">
    <source>
        <dbReference type="ARBA" id="ARBA00004651"/>
    </source>
</evidence>
<dbReference type="STRING" id="36847.CLNEO_14380"/>
<dbReference type="PANTHER" id="PTHR30294">
    <property type="entry name" value="MEMBRANE COMPONENT OF ABC TRANSPORTER YHHJ-RELATED"/>
    <property type="match status" value="1"/>
</dbReference>
<dbReference type="GO" id="GO:0140359">
    <property type="term" value="F:ABC-type transporter activity"/>
    <property type="evidence" value="ECO:0007669"/>
    <property type="project" value="InterPro"/>
</dbReference>
<feature type="transmembrane region" description="Helical" evidence="6">
    <location>
        <begin position="184"/>
        <end position="210"/>
    </location>
</feature>
<feature type="domain" description="ABC-2 type transporter transmembrane" evidence="7">
    <location>
        <begin position="20"/>
        <end position="374"/>
    </location>
</feature>
<evidence type="ECO:0000313" key="9">
    <source>
        <dbReference type="Proteomes" id="UP000070539"/>
    </source>
</evidence>
<dbReference type="EMBL" id="LRVM01000004">
    <property type="protein sequence ID" value="KXL52897.1"/>
    <property type="molecule type" value="Genomic_DNA"/>
</dbReference>
<feature type="transmembrane region" description="Helical" evidence="6">
    <location>
        <begin position="21"/>
        <end position="42"/>
    </location>
</feature>
<dbReference type="Proteomes" id="UP000070539">
    <property type="component" value="Unassembled WGS sequence"/>
</dbReference>
<evidence type="ECO:0000256" key="3">
    <source>
        <dbReference type="ARBA" id="ARBA00022692"/>
    </source>
</evidence>
<organism evidence="8 9">
    <name type="scientific">Anaerotignum neopropionicum</name>
    <dbReference type="NCBI Taxonomy" id="36847"/>
    <lineage>
        <taxon>Bacteria</taxon>
        <taxon>Bacillati</taxon>
        <taxon>Bacillota</taxon>
        <taxon>Clostridia</taxon>
        <taxon>Lachnospirales</taxon>
        <taxon>Anaerotignaceae</taxon>
        <taxon>Anaerotignum</taxon>
    </lineage>
</organism>
<feature type="transmembrane region" description="Helical" evidence="6">
    <location>
        <begin position="361"/>
        <end position="382"/>
    </location>
</feature>
<keyword evidence="3 6" id="KW-0812">Transmembrane</keyword>
<accession>A0A136WEH4</accession>
<protein>
    <submittedName>
        <fullName evidence="8">Inner membrane transport permease YbhR</fullName>
    </submittedName>
</protein>
<name>A0A136WEH4_9FIRM</name>
<feature type="transmembrane region" description="Helical" evidence="6">
    <location>
        <begin position="231"/>
        <end position="256"/>
    </location>
</feature>
<comment type="caution">
    <text evidence="8">The sequence shown here is derived from an EMBL/GenBank/DDBJ whole genome shotgun (WGS) entry which is preliminary data.</text>
</comment>
<evidence type="ECO:0000256" key="5">
    <source>
        <dbReference type="ARBA" id="ARBA00023136"/>
    </source>
</evidence>
<dbReference type="Pfam" id="PF12698">
    <property type="entry name" value="ABC2_membrane_3"/>
    <property type="match status" value="1"/>
</dbReference>
<gene>
    <name evidence="8" type="primary">ybhR_1</name>
    <name evidence="8" type="ORF">CLNEO_14380</name>
</gene>
<feature type="transmembrane region" description="Helical" evidence="6">
    <location>
        <begin position="268"/>
        <end position="289"/>
    </location>
</feature>
<reference evidence="8 9" key="1">
    <citation type="submission" date="2016-01" db="EMBL/GenBank/DDBJ databases">
        <title>Genome sequence of Clostridium neopropionicum X4, DSM-3847.</title>
        <authorList>
            <person name="Poehlein A."/>
            <person name="Beck M.H."/>
            <person name="Bengelsdorf F.R."/>
            <person name="Daniel R."/>
            <person name="Duerre P."/>
        </authorList>
    </citation>
    <scope>NUCLEOTIDE SEQUENCE [LARGE SCALE GENOMIC DNA]</scope>
    <source>
        <strain evidence="8 9">DSM-3847</strain>
    </source>
</reference>
<feature type="transmembrane region" description="Helical" evidence="6">
    <location>
        <begin position="296"/>
        <end position="315"/>
    </location>
</feature>
<dbReference type="RefSeq" id="WP_066086685.1">
    <property type="nucleotide sequence ID" value="NZ_LRVM01000004.1"/>
</dbReference>
<dbReference type="OrthoDB" id="9788252at2"/>
<dbReference type="Gene3D" id="3.40.1710.10">
    <property type="entry name" value="abc type-2 transporter like domain"/>
    <property type="match status" value="1"/>
</dbReference>
<dbReference type="InterPro" id="IPR051449">
    <property type="entry name" value="ABC-2_transporter_component"/>
</dbReference>
<dbReference type="InterPro" id="IPR013525">
    <property type="entry name" value="ABC2_TM"/>
</dbReference>
<evidence type="ECO:0000256" key="6">
    <source>
        <dbReference type="SAM" id="Phobius"/>
    </source>
</evidence>
<evidence type="ECO:0000313" key="8">
    <source>
        <dbReference type="EMBL" id="KXL52897.1"/>
    </source>
</evidence>
<keyword evidence="4 6" id="KW-1133">Transmembrane helix</keyword>